<feature type="chain" id="PRO_5010991498" evidence="9">
    <location>
        <begin position="19"/>
        <end position="906"/>
    </location>
</feature>
<evidence type="ECO:0000256" key="8">
    <source>
        <dbReference type="SAM" id="MobiDB-lite"/>
    </source>
</evidence>
<dbReference type="OMA" id="HYAMIST"/>
<proteinExistence type="predicted"/>
<keyword evidence="7" id="KW-1015">Disulfide bond</keyword>
<comment type="caution">
    <text evidence="10">The sequence shown here is derived from an EMBL/GenBank/DDBJ whole genome shotgun (WGS) entry which is preliminary data.</text>
</comment>
<dbReference type="EMBL" id="NETL01000017">
    <property type="protein sequence ID" value="OTN68398.1"/>
    <property type="molecule type" value="Genomic_DNA"/>
</dbReference>
<keyword evidence="4" id="KW-0547">Nucleotide-binding</keyword>
<sequence>MNLRLLLHSILVTQVLRSERVERGGRTLRPGEVPNVHAECTPKWRAPKCYIVNGALRRRFSKGVTSPSVNKLNGFGVSPVSSEYCSGDETKRNEHYEAYIRNVCEELQRMIDREDKMKHLMRENTNACKVNFAEPVDRKKFTLRDNSKLDCKRRKYFINEVREGVYYRYVERCNSNLYVAVDVVECGGGEEEGGCEVHSRYPINDKSIRPDEYAGDRPHWRSILGRKKFSITIDGFSDNVVLSCFLQVLLKGLHNLDLERFLNMGFEEVVNQLSRLYTIHVNGESIVEHVVSRVQRFLERLCRGVSNEMVNKSSLSRQPARKNMRMHQYPRVAHMLSGGVDSLMALRLLEKKKFYVHNFFLHFAHQECSKSDLRYVKKICSKRKNLFIVNINEEYTEQVLIPMLRSYADGQIPNADIMCNEKVKYNLLMRKMKKLCRERGGRWDYSYVSTGHYAMISTNDVSNANKLFSGNFPYVGDDTDGKMPRRTPRKRYKLVVGRDVKKDQTFFLSSLSEEQLSKFLFPLCLHRKSDIKMVMERREAGKYNQRETRGLCLYGRVDMHSLLGLYLGGGGMSRERRDRESERGLHEKESVPVEANLAIERSTLATFNHTARGLQWEKDQVRSPEFRAFQEKHLPSFNLRFKNHIINVEDGTVMDTNEGIHLYAIGQKKHITNYLHELYNSKGRNRTCEKNYISSCQWTVVYKKMFKRASGNVKENFIYLSRNYGSSLFRYLRVRCKLGDFRWVASSPPSYLRQKIQDVAKEGQSEVTEGTDGSLKISPTRKKMGGRSICIKVRNSEKIKEAKITLDDSGKTGYLTLREKDIGLSPGQIVTFYLPFIVKRNGKTKYVYSLRRRGGKKERPTFFHCLGSARIINQYLNRSLYLRLMGIHRKNNLPLWGRDTQCGLLN</sequence>
<evidence type="ECO:0000256" key="6">
    <source>
        <dbReference type="ARBA" id="ARBA00022884"/>
    </source>
</evidence>
<dbReference type="GO" id="GO:0016740">
    <property type="term" value="F:transferase activity"/>
    <property type="evidence" value="ECO:0007669"/>
    <property type="project" value="UniProtKB-KW"/>
</dbReference>
<dbReference type="PANTHER" id="PTHR43052:SF1">
    <property type="entry name" value="TRNA-5-TAURINOMETHYLURIDINE 2-SULFURTRANSFERASE"/>
    <property type="match status" value="1"/>
</dbReference>
<keyword evidence="5" id="KW-0067">ATP-binding</keyword>
<dbReference type="GO" id="GO:0005524">
    <property type="term" value="F:ATP binding"/>
    <property type="evidence" value="ECO:0007669"/>
    <property type="project" value="UniProtKB-KW"/>
</dbReference>
<evidence type="ECO:0000256" key="7">
    <source>
        <dbReference type="ARBA" id="ARBA00023157"/>
    </source>
</evidence>
<protein>
    <submittedName>
        <fullName evidence="10">Putative tRNA methyl transferase</fullName>
    </submittedName>
</protein>
<dbReference type="VEuPathDB" id="PlasmoDB:PKNOH_S03318800"/>
<dbReference type="VEuPathDB" id="PlasmoDB:PKA1H_060008900"/>
<dbReference type="GO" id="GO:0008033">
    <property type="term" value="P:tRNA processing"/>
    <property type="evidence" value="ECO:0007669"/>
    <property type="project" value="UniProtKB-KW"/>
</dbReference>
<feature type="region of interest" description="Disordered" evidence="8">
    <location>
        <begin position="570"/>
        <end position="589"/>
    </location>
</feature>
<keyword evidence="1" id="KW-0820">tRNA-binding</keyword>
<dbReference type="Proteomes" id="UP000195012">
    <property type="component" value="Unassembled WGS sequence"/>
</dbReference>
<evidence type="ECO:0000256" key="4">
    <source>
        <dbReference type="ARBA" id="ARBA00022741"/>
    </source>
</evidence>
<reference evidence="10 11" key="1">
    <citation type="submission" date="2017-05" db="EMBL/GenBank/DDBJ databases">
        <title>PacBio assembly of a Plasmodium knowlesi genome sequence with Hi-C correction and manual annotation of the SICAvar gene family.</title>
        <authorList>
            <person name="Lapp S.A."/>
            <person name="Geraldo J.A."/>
            <person name="Chien J.-T."/>
            <person name="Ay F."/>
            <person name="Pakala S.B."/>
            <person name="Batugedara G."/>
            <person name="Humphrey J.C."/>
            <person name="Debarry J.D."/>
            <person name="Le Roch K.G."/>
            <person name="Galinski M.R."/>
            <person name="Kissinger J.C."/>
        </authorList>
    </citation>
    <scope>NUCLEOTIDE SEQUENCE [LARGE SCALE GENOMIC DNA]</scope>
    <source>
        <strain evidence="11">Malayan Strain Pk1 (A+)</strain>
    </source>
</reference>
<dbReference type="InterPro" id="IPR014729">
    <property type="entry name" value="Rossmann-like_a/b/a_fold"/>
</dbReference>
<feature type="compositionally biased region" description="Basic and acidic residues" evidence="8">
    <location>
        <begin position="573"/>
        <end position="589"/>
    </location>
</feature>
<keyword evidence="6" id="KW-0694">RNA-binding</keyword>
<keyword evidence="2 10" id="KW-0808">Transferase</keyword>
<evidence type="ECO:0000256" key="1">
    <source>
        <dbReference type="ARBA" id="ARBA00022555"/>
    </source>
</evidence>
<evidence type="ECO:0000256" key="2">
    <source>
        <dbReference type="ARBA" id="ARBA00022679"/>
    </source>
</evidence>
<dbReference type="GO" id="GO:0000049">
    <property type="term" value="F:tRNA binding"/>
    <property type="evidence" value="ECO:0007669"/>
    <property type="project" value="UniProtKB-KW"/>
</dbReference>
<evidence type="ECO:0000256" key="5">
    <source>
        <dbReference type="ARBA" id="ARBA00022840"/>
    </source>
</evidence>
<dbReference type="eggNOG" id="KOG2805">
    <property type="taxonomic scope" value="Eukaryota"/>
</dbReference>
<dbReference type="PANTHER" id="PTHR43052">
    <property type="match status" value="1"/>
</dbReference>
<dbReference type="OrthoDB" id="3685at2759"/>
<name>A0A1Y3DYY6_PLAKN</name>
<evidence type="ECO:0000256" key="3">
    <source>
        <dbReference type="ARBA" id="ARBA00022694"/>
    </source>
</evidence>
<dbReference type="SUPFAM" id="SSF52402">
    <property type="entry name" value="Adenine nucleotide alpha hydrolases-like"/>
    <property type="match status" value="1"/>
</dbReference>
<dbReference type="VEuPathDB" id="PlasmoDB:PKNH_0604000"/>
<dbReference type="Pfam" id="PF03054">
    <property type="entry name" value="tRNA_Me_trans"/>
    <property type="match status" value="1"/>
</dbReference>
<dbReference type="InterPro" id="IPR051305">
    <property type="entry name" value="tRNA_2-thiouridylase_MnmA"/>
</dbReference>
<keyword evidence="3" id="KW-0819">tRNA processing</keyword>
<accession>A0A1Y3DYY6</accession>
<evidence type="ECO:0000256" key="9">
    <source>
        <dbReference type="SAM" id="SignalP"/>
    </source>
</evidence>
<feature type="signal peptide" evidence="9">
    <location>
        <begin position="1"/>
        <end position="18"/>
    </location>
</feature>
<evidence type="ECO:0000313" key="11">
    <source>
        <dbReference type="Proteomes" id="UP000195012"/>
    </source>
</evidence>
<evidence type="ECO:0000313" key="10">
    <source>
        <dbReference type="EMBL" id="OTN68398.1"/>
    </source>
</evidence>
<dbReference type="Gene3D" id="3.40.50.620">
    <property type="entry name" value="HUPs"/>
    <property type="match status" value="1"/>
</dbReference>
<gene>
    <name evidence="10" type="ORF">PKNOH_S03318800</name>
</gene>
<organism evidence="10 11">
    <name type="scientific">Plasmodium knowlesi</name>
    <dbReference type="NCBI Taxonomy" id="5850"/>
    <lineage>
        <taxon>Eukaryota</taxon>
        <taxon>Sar</taxon>
        <taxon>Alveolata</taxon>
        <taxon>Apicomplexa</taxon>
        <taxon>Aconoidasida</taxon>
        <taxon>Haemosporida</taxon>
        <taxon>Plasmodiidae</taxon>
        <taxon>Plasmodium</taxon>
        <taxon>Plasmodium (Plasmodium)</taxon>
    </lineage>
</organism>
<dbReference type="AlphaFoldDB" id="A0A1Y3DYY6"/>
<keyword evidence="9" id="KW-0732">Signal</keyword>